<dbReference type="InterPro" id="IPR011832">
    <property type="entry name" value="GlgDAde_trans"/>
</dbReference>
<gene>
    <name evidence="5" type="primary">glgD</name>
    <name evidence="5" type="ORF">H9L01_10620</name>
</gene>
<evidence type="ECO:0000259" key="4">
    <source>
        <dbReference type="Pfam" id="PF24894"/>
    </source>
</evidence>
<accession>A0A7G9RYX4</accession>
<dbReference type="NCBIfam" id="TIGR02092">
    <property type="entry name" value="glgD"/>
    <property type="match status" value="1"/>
</dbReference>
<proteinExistence type="inferred from homology"/>
<dbReference type="Gene3D" id="2.160.10.10">
    <property type="entry name" value="Hexapeptide repeat proteins"/>
    <property type="match status" value="1"/>
</dbReference>
<dbReference type="Pfam" id="PF24894">
    <property type="entry name" value="Hexapep_GlmU"/>
    <property type="match status" value="1"/>
</dbReference>
<protein>
    <submittedName>
        <fullName evidence="5">Glucose-1-phosphate adenylyltransferase subunit GlgD</fullName>
        <ecNumber evidence="5">2.7.7.27</ecNumber>
    </submittedName>
</protein>
<evidence type="ECO:0000256" key="2">
    <source>
        <dbReference type="ARBA" id="ARBA00023056"/>
    </source>
</evidence>
<evidence type="ECO:0000256" key="1">
    <source>
        <dbReference type="ARBA" id="ARBA00010443"/>
    </source>
</evidence>
<dbReference type="InterPro" id="IPR005835">
    <property type="entry name" value="NTP_transferase_dom"/>
</dbReference>
<dbReference type="InterPro" id="IPR056818">
    <property type="entry name" value="GlmU/GlgC-like_hexapep"/>
</dbReference>
<dbReference type="AlphaFoldDB" id="A0A7G9RYX4"/>
<evidence type="ECO:0000313" key="6">
    <source>
        <dbReference type="Proteomes" id="UP000515928"/>
    </source>
</evidence>
<feature type="domain" description="Nucleotidyl transferase" evidence="3">
    <location>
        <begin position="9"/>
        <end position="162"/>
    </location>
</feature>
<keyword evidence="5" id="KW-0548">Nucleotidyltransferase</keyword>
<name>A0A7G9RYX4_9FIRM</name>
<comment type="similarity">
    <text evidence="1">Belongs to the bacterial/plant glucose-1-phosphate adenylyltransferase family.</text>
</comment>
<feature type="domain" description="Glucose-1-phosphate adenylyltransferase/Bifunctional protein GlmU-like C-terminal hexapeptide" evidence="4">
    <location>
        <begin position="292"/>
        <end position="362"/>
    </location>
</feature>
<sequence>MRQNSVCAIINLAGHETQLHPLTTHRPIAALPFAGRYRIIDFSLSAIASAHIDSVAIFIEESGRSIYDHIRSGQEWDLDGAVGGGIFTFSQQRRKLADYLMLEPEEGYYENQRTFVNRSGAEYVLIMEGDAVHNIDVKALTNFHKKRDAEITIAYKSIPTEKTRSSNADEYYSISEDDTLDGVMISSHNDNLKHSIDGHVYMINKNTLFDIFDHAEKNHLYVDIGSLIRGYSLQYRTCMYEYAGYLEIINSLKAYYSANMSMLETANLNALFKGSNTINTRSKSGVPTYYTENASVHNAEISTGCIINGTVESSIISRKCMVEKGAHVARSIVHAGVHICQNAVIEYAIVEKGATIEPNAEVRGTANNPVIIQKGECVKCPQD</sequence>
<dbReference type="GO" id="GO:0005978">
    <property type="term" value="P:glycogen biosynthetic process"/>
    <property type="evidence" value="ECO:0007669"/>
    <property type="project" value="UniProtKB-KW"/>
</dbReference>
<dbReference type="KEGG" id="eio:H9L01_10620"/>
<reference evidence="5 6" key="1">
    <citation type="submission" date="2020-08" db="EMBL/GenBank/DDBJ databases">
        <title>Genome sequence of Erysipelothrix inopinata DSM 15511T.</title>
        <authorList>
            <person name="Hyun D.-W."/>
            <person name="Bae J.-W."/>
        </authorList>
    </citation>
    <scope>NUCLEOTIDE SEQUENCE [LARGE SCALE GENOMIC DNA]</scope>
    <source>
        <strain evidence="5 6">DSM 15511</strain>
    </source>
</reference>
<dbReference type="Proteomes" id="UP000515928">
    <property type="component" value="Chromosome"/>
</dbReference>
<dbReference type="PANTHER" id="PTHR43523">
    <property type="entry name" value="GLUCOSE-1-PHOSPHATE ADENYLYLTRANSFERASE-RELATED"/>
    <property type="match status" value="1"/>
</dbReference>
<dbReference type="EMBL" id="CP060715">
    <property type="protein sequence ID" value="QNN60799.1"/>
    <property type="molecule type" value="Genomic_DNA"/>
</dbReference>
<evidence type="ECO:0000313" key="5">
    <source>
        <dbReference type="EMBL" id="QNN60799.1"/>
    </source>
</evidence>
<dbReference type="RefSeq" id="WP_187533920.1">
    <property type="nucleotide sequence ID" value="NZ_CBCSHU010000008.1"/>
</dbReference>
<keyword evidence="2" id="KW-0320">Glycogen biosynthesis</keyword>
<keyword evidence="6" id="KW-1185">Reference proteome</keyword>
<dbReference type="GO" id="GO:0008878">
    <property type="term" value="F:glucose-1-phosphate adenylyltransferase activity"/>
    <property type="evidence" value="ECO:0007669"/>
    <property type="project" value="UniProtKB-EC"/>
</dbReference>
<dbReference type="Pfam" id="PF00483">
    <property type="entry name" value="NTP_transferase"/>
    <property type="match status" value="1"/>
</dbReference>
<keyword evidence="5" id="KW-0808">Transferase</keyword>
<dbReference type="SUPFAM" id="SSF53448">
    <property type="entry name" value="Nucleotide-diphospho-sugar transferases"/>
    <property type="match status" value="1"/>
</dbReference>
<dbReference type="InterPro" id="IPR029044">
    <property type="entry name" value="Nucleotide-diphossugar_trans"/>
</dbReference>
<organism evidence="5 6">
    <name type="scientific">Erysipelothrix inopinata</name>
    <dbReference type="NCBI Taxonomy" id="225084"/>
    <lineage>
        <taxon>Bacteria</taxon>
        <taxon>Bacillati</taxon>
        <taxon>Bacillota</taxon>
        <taxon>Erysipelotrichia</taxon>
        <taxon>Erysipelotrichales</taxon>
        <taxon>Erysipelotrichaceae</taxon>
        <taxon>Erysipelothrix</taxon>
    </lineage>
</organism>
<dbReference type="InterPro" id="IPR011004">
    <property type="entry name" value="Trimer_LpxA-like_sf"/>
</dbReference>
<dbReference type="PANTHER" id="PTHR43523:SF6">
    <property type="entry name" value="GLYCOGEN BIOSYNTHESIS PROTEIN GLGD"/>
    <property type="match status" value="1"/>
</dbReference>
<dbReference type="SUPFAM" id="SSF51161">
    <property type="entry name" value="Trimeric LpxA-like enzymes"/>
    <property type="match status" value="1"/>
</dbReference>
<dbReference type="InterPro" id="IPR011831">
    <property type="entry name" value="ADP-Glc_PPase"/>
</dbReference>
<dbReference type="EC" id="2.7.7.27" evidence="5"/>
<evidence type="ECO:0000259" key="3">
    <source>
        <dbReference type="Pfam" id="PF00483"/>
    </source>
</evidence>
<dbReference type="Gene3D" id="3.90.550.10">
    <property type="entry name" value="Spore Coat Polysaccharide Biosynthesis Protein SpsA, Chain A"/>
    <property type="match status" value="1"/>
</dbReference>